<feature type="transmembrane region" description="Helical" evidence="1">
    <location>
        <begin position="6"/>
        <end position="25"/>
    </location>
</feature>
<gene>
    <name evidence="2" type="ORF">A3F27_01065</name>
</gene>
<feature type="transmembrane region" description="Helical" evidence="1">
    <location>
        <begin position="85"/>
        <end position="106"/>
    </location>
</feature>
<name>A0A1F6EC52_9BACT</name>
<comment type="caution">
    <text evidence="2">The sequence shown here is derived from an EMBL/GenBank/DDBJ whole genome shotgun (WGS) entry which is preliminary data.</text>
</comment>
<dbReference type="Proteomes" id="UP000176689">
    <property type="component" value="Unassembled WGS sequence"/>
</dbReference>
<dbReference type="Pfam" id="PF08570">
    <property type="entry name" value="DUF1761"/>
    <property type="match status" value="1"/>
</dbReference>
<proteinExistence type="predicted"/>
<feature type="transmembrane region" description="Helical" evidence="1">
    <location>
        <begin position="113"/>
        <end position="133"/>
    </location>
</feature>
<dbReference type="AlphaFoldDB" id="A0A1F6EC52"/>
<dbReference type="InterPro" id="IPR013879">
    <property type="entry name" value="DUF1761"/>
</dbReference>
<evidence type="ECO:0008006" key="4">
    <source>
        <dbReference type="Google" id="ProtNLM"/>
    </source>
</evidence>
<feature type="transmembrane region" description="Helical" evidence="1">
    <location>
        <begin position="56"/>
        <end position="79"/>
    </location>
</feature>
<evidence type="ECO:0000313" key="3">
    <source>
        <dbReference type="Proteomes" id="UP000176689"/>
    </source>
</evidence>
<keyword evidence="1" id="KW-1133">Transmembrane helix</keyword>
<evidence type="ECO:0000313" key="2">
    <source>
        <dbReference type="EMBL" id="OGG71226.1"/>
    </source>
</evidence>
<reference evidence="2 3" key="1">
    <citation type="journal article" date="2016" name="Nat. Commun.">
        <title>Thousands of microbial genomes shed light on interconnected biogeochemical processes in an aquifer system.</title>
        <authorList>
            <person name="Anantharaman K."/>
            <person name="Brown C.T."/>
            <person name="Hug L.A."/>
            <person name="Sharon I."/>
            <person name="Castelle C.J."/>
            <person name="Probst A.J."/>
            <person name="Thomas B.C."/>
            <person name="Singh A."/>
            <person name="Wilkins M.J."/>
            <person name="Karaoz U."/>
            <person name="Brodie E.L."/>
            <person name="Williams K.H."/>
            <person name="Hubbard S.S."/>
            <person name="Banfield J.F."/>
        </authorList>
    </citation>
    <scope>NUCLEOTIDE SEQUENCE [LARGE SCALE GENOMIC DNA]</scope>
</reference>
<organism evidence="2 3">
    <name type="scientific">Candidatus Kaiserbacteria bacterium RIFCSPHIGHO2_12_FULL_53_13</name>
    <dbReference type="NCBI Taxonomy" id="1798502"/>
    <lineage>
        <taxon>Bacteria</taxon>
        <taxon>Candidatus Kaiseribacteriota</taxon>
    </lineage>
</organism>
<dbReference type="EMBL" id="MFLP01000007">
    <property type="protein sequence ID" value="OGG71226.1"/>
    <property type="molecule type" value="Genomic_DNA"/>
</dbReference>
<evidence type="ECO:0000256" key="1">
    <source>
        <dbReference type="SAM" id="Phobius"/>
    </source>
</evidence>
<protein>
    <recommendedName>
        <fullName evidence="4">DUF1761 domain-containing protein</fullName>
    </recommendedName>
</protein>
<accession>A0A1F6EC52</accession>
<keyword evidence="1" id="KW-0472">Membrane</keyword>
<sequence>MTVLTFLPILVAGFVSAVIGFVWYHPSVFGSAWMRLSGITPETVEVGKKRMPAMALLALLASVLAAYVINRLVIALVIYDVVGAVKLSFSLWAGFVAPALLGIILWEQKPVALYLINSLYWLVALVAMSLVLVF</sequence>
<keyword evidence="1" id="KW-0812">Transmembrane</keyword>